<proteinExistence type="predicted"/>
<dbReference type="RefSeq" id="WP_171091488.1">
    <property type="nucleotide sequence ID" value="NZ_CP053069.1"/>
</dbReference>
<evidence type="ECO:0008006" key="4">
    <source>
        <dbReference type="Google" id="ProtNLM"/>
    </source>
</evidence>
<reference evidence="2 3" key="1">
    <citation type="submission" date="2020-04" db="EMBL/GenBank/DDBJ databases">
        <title>Usitatibacter rugosus gen. nov., sp. nov. and Usitatibacter palustris sp. nov., novel members of Usitatibacteraceae fam. nov. within the order Nitrosomonadales isolated from soil.</title>
        <authorList>
            <person name="Huber K.J."/>
            <person name="Neumann-Schaal M."/>
            <person name="Geppert A."/>
            <person name="Luckner M."/>
            <person name="Wanner G."/>
            <person name="Overmann J."/>
        </authorList>
    </citation>
    <scope>NUCLEOTIDE SEQUENCE [LARGE SCALE GENOMIC DNA]</scope>
    <source>
        <strain evidence="2 3">0125_3</strain>
    </source>
</reference>
<dbReference type="Proteomes" id="UP000501534">
    <property type="component" value="Chromosome"/>
</dbReference>
<evidence type="ECO:0000256" key="1">
    <source>
        <dbReference type="SAM" id="SignalP"/>
    </source>
</evidence>
<keyword evidence="1" id="KW-0732">Signal</keyword>
<evidence type="ECO:0000313" key="2">
    <source>
        <dbReference type="EMBL" id="QJR10733.1"/>
    </source>
</evidence>
<dbReference type="NCBIfam" id="TIGR01451">
    <property type="entry name" value="B_ant_repeat"/>
    <property type="match status" value="1"/>
</dbReference>
<keyword evidence="3" id="KW-1185">Reference proteome</keyword>
<evidence type="ECO:0000313" key="3">
    <source>
        <dbReference type="Proteomes" id="UP000501534"/>
    </source>
</evidence>
<accession>A0A6M4GWK2</accession>
<sequence>MKQALLIASALAGALLVAPTAWSQAPATGPLASELQARKVVKTADGREELTSAEAAKPGDILEYTATFRNTGKTTLTMIEATLPIPTNVEFVPGSAKPANPKATDDGKRFADLPLKRVVKRNGVDVEEIVPVREYRMLRWAPIDLGGEKSASYVARVRVLDDVPVTPGSPGVRK</sequence>
<dbReference type="AlphaFoldDB" id="A0A6M4GWK2"/>
<dbReference type="KEGG" id="uru:DSM104443_01802"/>
<dbReference type="EMBL" id="CP053069">
    <property type="protein sequence ID" value="QJR10733.1"/>
    <property type="molecule type" value="Genomic_DNA"/>
</dbReference>
<feature type="chain" id="PRO_5026720658" description="Repeat protein (TIGR01451 family)" evidence="1">
    <location>
        <begin position="24"/>
        <end position="174"/>
    </location>
</feature>
<protein>
    <recommendedName>
        <fullName evidence="4">Repeat protein (TIGR01451 family)</fullName>
    </recommendedName>
</protein>
<feature type="signal peptide" evidence="1">
    <location>
        <begin position="1"/>
        <end position="23"/>
    </location>
</feature>
<dbReference type="InterPro" id="IPR047589">
    <property type="entry name" value="DUF11_rpt"/>
</dbReference>
<gene>
    <name evidence="2" type="ORF">DSM104443_01802</name>
</gene>
<name>A0A6M4GWK2_9PROT</name>
<organism evidence="2 3">
    <name type="scientific">Usitatibacter rugosus</name>
    <dbReference type="NCBI Taxonomy" id="2732067"/>
    <lineage>
        <taxon>Bacteria</taxon>
        <taxon>Pseudomonadati</taxon>
        <taxon>Pseudomonadota</taxon>
        <taxon>Betaproteobacteria</taxon>
        <taxon>Nitrosomonadales</taxon>
        <taxon>Usitatibacteraceae</taxon>
        <taxon>Usitatibacter</taxon>
    </lineage>
</organism>